<sequence length="65" mass="7410">MHFQDLHTETHSEKSLENRRLLNPTAIETSIIPARTVSYLETSQTKLDNKSENYKVCYDAGVTPS</sequence>
<dbReference type="Proteomes" id="UP000215335">
    <property type="component" value="Unassembled WGS sequence"/>
</dbReference>
<keyword evidence="3" id="KW-1185">Reference proteome</keyword>
<dbReference type="AlphaFoldDB" id="A0A232FK22"/>
<reference evidence="2 3" key="1">
    <citation type="journal article" date="2017" name="Curr. Biol.">
        <title>The Evolution of Venom by Co-option of Single-Copy Genes.</title>
        <authorList>
            <person name="Martinson E.O."/>
            <person name="Mrinalini"/>
            <person name="Kelkar Y.D."/>
            <person name="Chang C.H."/>
            <person name="Werren J.H."/>
        </authorList>
    </citation>
    <scope>NUCLEOTIDE SEQUENCE [LARGE SCALE GENOMIC DNA]</scope>
    <source>
        <strain evidence="2 3">Alberta</strain>
        <tissue evidence="2">Whole body</tissue>
    </source>
</reference>
<protein>
    <submittedName>
        <fullName evidence="2">Uncharacterized protein</fullName>
    </submittedName>
</protein>
<feature type="compositionally biased region" description="Basic and acidic residues" evidence="1">
    <location>
        <begin position="1"/>
        <end position="20"/>
    </location>
</feature>
<evidence type="ECO:0000313" key="2">
    <source>
        <dbReference type="EMBL" id="OXU31086.1"/>
    </source>
</evidence>
<comment type="caution">
    <text evidence="2">The sequence shown here is derived from an EMBL/GenBank/DDBJ whole genome shotgun (WGS) entry which is preliminary data.</text>
</comment>
<evidence type="ECO:0000256" key="1">
    <source>
        <dbReference type="SAM" id="MobiDB-lite"/>
    </source>
</evidence>
<accession>A0A232FK22</accession>
<name>A0A232FK22_9HYME</name>
<proteinExistence type="predicted"/>
<dbReference type="EMBL" id="NNAY01000090">
    <property type="protein sequence ID" value="OXU31086.1"/>
    <property type="molecule type" value="Genomic_DNA"/>
</dbReference>
<gene>
    <name evidence="2" type="ORF">TSAR_014243</name>
</gene>
<evidence type="ECO:0000313" key="3">
    <source>
        <dbReference type="Proteomes" id="UP000215335"/>
    </source>
</evidence>
<feature type="region of interest" description="Disordered" evidence="1">
    <location>
        <begin position="1"/>
        <end position="21"/>
    </location>
</feature>
<organism evidence="2 3">
    <name type="scientific">Trichomalopsis sarcophagae</name>
    <dbReference type="NCBI Taxonomy" id="543379"/>
    <lineage>
        <taxon>Eukaryota</taxon>
        <taxon>Metazoa</taxon>
        <taxon>Ecdysozoa</taxon>
        <taxon>Arthropoda</taxon>
        <taxon>Hexapoda</taxon>
        <taxon>Insecta</taxon>
        <taxon>Pterygota</taxon>
        <taxon>Neoptera</taxon>
        <taxon>Endopterygota</taxon>
        <taxon>Hymenoptera</taxon>
        <taxon>Apocrita</taxon>
        <taxon>Proctotrupomorpha</taxon>
        <taxon>Chalcidoidea</taxon>
        <taxon>Pteromalidae</taxon>
        <taxon>Pteromalinae</taxon>
        <taxon>Trichomalopsis</taxon>
    </lineage>
</organism>